<gene>
    <name evidence="6" type="ORF">CFX0092_B0409</name>
</gene>
<dbReference type="PANTHER" id="PTHR10146:SF14">
    <property type="entry name" value="PYRIDOXAL PHOSPHATE HOMEOSTASIS PROTEIN"/>
    <property type="match status" value="1"/>
</dbReference>
<keyword evidence="7" id="KW-1185">Reference proteome</keyword>
<keyword evidence="1 2" id="KW-0663">Pyridoxal phosphate</keyword>
<dbReference type="Gene3D" id="3.20.20.10">
    <property type="entry name" value="Alanine racemase"/>
    <property type="match status" value="1"/>
</dbReference>
<comment type="similarity">
    <text evidence="2 4">Belongs to the pyridoxal phosphate-binding protein YggS/PROSC family.</text>
</comment>
<dbReference type="EMBL" id="LN890656">
    <property type="protein sequence ID" value="CUS05943.1"/>
    <property type="molecule type" value="Genomic_DNA"/>
</dbReference>
<dbReference type="KEGG" id="pbf:CFX0092_B0409"/>
<dbReference type="AlphaFoldDB" id="A0A170PJT4"/>
<dbReference type="HAMAP" id="MF_02087">
    <property type="entry name" value="PLP_homeostasis"/>
    <property type="match status" value="1"/>
</dbReference>
<reference evidence="6" key="1">
    <citation type="submission" date="2016-01" db="EMBL/GenBank/DDBJ databases">
        <authorList>
            <person name="Mcilroy J.S."/>
            <person name="Karst M S."/>
            <person name="Albertsen M."/>
        </authorList>
    </citation>
    <scope>NUCLEOTIDE SEQUENCE</scope>
    <source>
        <strain evidence="6">Cfx-K</strain>
    </source>
</reference>
<dbReference type="SUPFAM" id="SSF51419">
    <property type="entry name" value="PLP-binding barrel"/>
    <property type="match status" value="1"/>
</dbReference>
<evidence type="ECO:0000313" key="6">
    <source>
        <dbReference type="EMBL" id="CUS05943.1"/>
    </source>
</evidence>
<dbReference type="NCBIfam" id="TIGR00044">
    <property type="entry name" value="YggS family pyridoxal phosphate-dependent enzyme"/>
    <property type="match status" value="1"/>
</dbReference>
<accession>A0A170PJT4</accession>
<feature type="domain" description="Alanine racemase N-terminal" evidence="5">
    <location>
        <begin position="31"/>
        <end position="244"/>
    </location>
</feature>
<dbReference type="PANTHER" id="PTHR10146">
    <property type="entry name" value="PROLINE SYNTHETASE CO-TRANSCRIBED BACTERIAL HOMOLOG PROTEIN"/>
    <property type="match status" value="1"/>
</dbReference>
<dbReference type="RefSeq" id="WP_095045285.1">
    <property type="nucleotide sequence ID" value="NZ_LN890656.1"/>
</dbReference>
<dbReference type="Pfam" id="PF01168">
    <property type="entry name" value="Ala_racemase_N"/>
    <property type="match status" value="1"/>
</dbReference>
<dbReference type="InterPro" id="IPR029066">
    <property type="entry name" value="PLP-binding_barrel"/>
</dbReference>
<dbReference type="PIRSF" id="PIRSF004848">
    <property type="entry name" value="YBL036c_PLPDEIII"/>
    <property type="match status" value="1"/>
</dbReference>
<dbReference type="GO" id="GO:0030170">
    <property type="term" value="F:pyridoxal phosphate binding"/>
    <property type="evidence" value="ECO:0007669"/>
    <property type="project" value="UniProtKB-UniRule"/>
</dbReference>
<dbReference type="Proteomes" id="UP000215027">
    <property type="component" value="Chromosome II"/>
</dbReference>
<dbReference type="InterPro" id="IPR011078">
    <property type="entry name" value="PyrdxlP_homeostasis"/>
</dbReference>
<organism evidence="6 7">
    <name type="scientific">Candidatus Promineifilum breve</name>
    <dbReference type="NCBI Taxonomy" id="1806508"/>
    <lineage>
        <taxon>Bacteria</taxon>
        <taxon>Bacillati</taxon>
        <taxon>Chloroflexota</taxon>
        <taxon>Ardenticatenia</taxon>
        <taxon>Candidatus Promineifilales</taxon>
        <taxon>Candidatus Promineifilaceae</taxon>
        <taxon>Candidatus Promineifilum</taxon>
    </lineage>
</organism>
<dbReference type="InterPro" id="IPR001608">
    <property type="entry name" value="Ala_racemase_N"/>
</dbReference>
<evidence type="ECO:0000313" key="7">
    <source>
        <dbReference type="Proteomes" id="UP000215027"/>
    </source>
</evidence>
<evidence type="ECO:0000256" key="2">
    <source>
        <dbReference type="HAMAP-Rule" id="MF_02087"/>
    </source>
</evidence>
<sequence length="247" mass="26604">MIDVDEIRERRAAVLGRMAAAAERSGRPAEAVTLIAVTKTWPAELVIAAHAAGLRHVGENRPEELAAKRPIVEAALGAECGLVWHLIGPVQSRKADLAATHADVFHALERDKIARRLAAARPNGRPLPCFIEVNVSGEAEKHGLAVARWETDATQVANLRKMISDTAAQPGLPVVGLMTMAPWDAPPEVIRAVFRRTRALAEQVTDLLPQPGGPRLSMGMTDDFEIAIEEGATHVRVGRALFGERGL</sequence>
<proteinExistence type="inferred from homology"/>
<evidence type="ECO:0000256" key="4">
    <source>
        <dbReference type="RuleBase" id="RU004514"/>
    </source>
</evidence>
<evidence type="ECO:0000256" key="3">
    <source>
        <dbReference type="PIRSR" id="PIRSR004848-1"/>
    </source>
</evidence>
<feature type="modified residue" description="N6-(pyridoxal phosphate)lysine" evidence="2 3">
    <location>
        <position position="39"/>
    </location>
</feature>
<dbReference type="OrthoDB" id="9804072at2"/>
<name>A0A170PJT4_9CHLR</name>
<evidence type="ECO:0000256" key="1">
    <source>
        <dbReference type="ARBA" id="ARBA00022898"/>
    </source>
</evidence>
<protein>
    <recommendedName>
        <fullName evidence="2">Pyridoxal phosphate homeostasis protein</fullName>
        <shortName evidence="2">PLP homeostasis protein</shortName>
    </recommendedName>
</protein>
<comment type="cofactor">
    <cofactor evidence="3">
        <name>pyridoxal 5'-phosphate</name>
        <dbReference type="ChEBI" id="CHEBI:597326"/>
    </cofactor>
</comment>
<evidence type="ECO:0000259" key="5">
    <source>
        <dbReference type="Pfam" id="PF01168"/>
    </source>
</evidence>
<comment type="function">
    <text evidence="2">Pyridoxal 5'-phosphate (PLP)-binding protein, which is involved in PLP homeostasis.</text>
</comment>
<dbReference type="CDD" id="cd00635">
    <property type="entry name" value="PLPDE_III_YBL036c_like"/>
    <property type="match status" value="1"/>
</dbReference>